<dbReference type="RefSeq" id="WP_083069850.1">
    <property type="nucleotide sequence ID" value="NZ_NBTM02000001.1"/>
</dbReference>
<name>A0A2J9PPF1_9LACT</name>
<accession>A0A2J9PPF1</accession>
<keyword evidence="1" id="KW-0812">Transmembrane</keyword>
<reference evidence="3" key="1">
    <citation type="submission" date="2017-12" db="EMBL/GenBank/DDBJ databases">
        <title>FDA dAtabase for Regulatory Grade micrObial Sequences (FDA-ARGOS): Supporting development and validation of Infectious Disease Dx tests.</title>
        <authorList>
            <person name="Hoffmann M."/>
            <person name="Allard M."/>
            <person name="Evans P."/>
            <person name="Brown E."/>
            <person name="Tallon L."/>
            <person name="Sadzewicz L."/>
            <person name="Sengamalay N."/>
            <person name="Ott S."/>
            <person name="Godinez A."/>
            <person name="Nagaraj S."/>
            <person name="Vavikolanu K."/>
            <person name="Aluvathingal J."/>
            <person name="Nadendla S."/>
            <person name="Sichtig H."/>
        </authorList>
    </citation>
    <scope>NUCLEOTIDE SEQUENCE [LARGE SCALE GENOMIC DNA]</scope>
    <source>
        <strain evidence="3">FDAARGOS_249</strain>
    </source>
</reference>
<dbReference type="PROSITE" id="PS51257">
    <property type="entry name" value="PROKAR_LIPOPROTEIN"/>
    <property type="match status" value="1"/>
</dbReference>
<feature type="transmembrane region" description="Helical" evidence="1">
    <location>
        <begin position="7"/>
        <end position="35"/>
    </location>
</feature>
<evidence type="ECO:0000313" key="2">
    <source>
        <dbReference type="EMBL" id="PNL92229.1"/>
    </source>
</evidence>
<organism evidence="2 3">
    <name type="scientific">Aerococcus viridans</name>
    <dbReference type="NCBI Taxonomy" id="1377"/>
    <lineage>
        <taxon>Bacteria</taxon>
        <taxon>Bacillati</taxon>
        <taxon>Bacillota</taxon>
        <taxon>Bacilli</taxon>
        <taxon>Lactobacillales</taxon>
        <taxon>Aerococcaceae</taxon>
        <taxon>Aerococcus</taxon>
    </lineage>
</organism>
<proteinExistence type="predicted"/>
<dbReference type="AlphaFoldDB" id="A0A2J9PPF1"/>
<dbReference type="EMBL" id="NBTM02000001">
    <property type="protein sequence ID" value="PNL92229.1"/>
    <property type="molecule type" value="Genomic_DNA"/>
</dbReference>
<sequence>MNNKRRVYVYNGSSGLGCLGLILVLALLIFLFIFFTKLFIQLFPTLLLILSIILLVSSIYNLWQWRKKDKHAQAGGFIEVDGVIEPIEAPDNHAKDYHTQRIFTSIAGIILALLLMKYL</sequence>
<keyword evidence="1" id="KW-1133">Transmembrane helix</keyword>
<feature type="transmembrane region" description="Helical" evidence="1">
    <location>
        <begin position="102"/>
        <end position="118"/>
    </location>
</feature>
<protein>
    <recommendedName>
        <fullName evidence="4">DUF3899 domain-containing protein</fullName>
    </recommendedName>
</protein>
<evidence type="ECO:0008006" key="4">
    <source>
        <dbReference type="Google" id="ProtNLM"/>
    </source>
</evidence>
<dbReference type="Proteomes" id="UP000192813">
    <property type="component" value="Unassembled WGS sequence"/>
</dbReference>
<keyword evidence="1" id="KW-0472">Membrane</keyword>
<feature type="transmembrane region" description="Helical" evidence="1">
    <location>
        <begin position="41"/>
        <end position="63"/>
    </location>
</feature>
<comment type="caution">
    <text evidence="2">The sequence shown here is derived from an EMBL/GenBank/DDBJ whole genome shotgun (WGS) entry which is preliminary data.</text>
</comment>
<evidence type="ECO:0000313" key="3">
    <source>
        <dbReference type="Proteomes" id="UP000192813"/>
    </source>
</evidence>
<evidence type="ECO:0000256" key="1">
    <source>
        <dbReference type="SAM" id="Phobius"/>
    </source>
</evidence>
<gene>
    <name evidence="2" type="ORF">A6J77_008305</name>
</gene>